<feature type="transmembrane region" description="Helical" evidence="1">
    <location>
        <begin position="179"/>
        <end position="194"/>
    </location>
</feature>
<evidence type="ECO:0000313" key="3">
    <source>
        <dbReference type="Proteomes" id="UP000768567"/>
    </source>
</evidence>
<reference evidence="2 3" key="1">
    <citation type="submission" date="2020-10" db="EMBL/GenBank/DDBJ databases">
        <title>ChiBAC.</title>
        <authorList>
            <person name="Zenner C."/>
            <person name="Hitch T.C.A."/>
            <person name="Clavel T."/>
        </authorList>
    </citation>
    <scope>NUCLEOTIDE SEQUENCE [LARGE SCALE GENOMIC DNA]</scope>
    <source>
        <strain evidence="2 3">DSM 109015</strain>
    </source>
</reference>
<proteinExistence type="predicted"/>
<name>A0ABR9R4R5_9FIRM</name>
<feature type="transmembrane region" description="Helical" evidence="1">
    <location>
        <begin position="308"/>
        <end position="328"/>
    </location>
</feature>
<feature type="transmembrane region" description="Helical" evidence="1">
    <location>
        <begin position="335"/>
        <end position="354"/>
    </location>
</feature>
<protein>
    <recommendedName>
        <fullName evidence="4">Glycosyltransferase RgtA/B/C/D-like domain-containing protein</fullName>
    </recommendedName>
</protein>
<dbReference type="EMBL" id="JADCKC010000003">
    <property type="protein sequence ID" value="MBE5038131.1"/>
    <property type="molecule type" value="Genomic_DNA"/>
</dbReference>
<evidence type="ECO:0008006" key="4">
    <source>
        <dbReference type="Google" id="ProtNLM"/>
    </source>
</evidence>
<comment type="caution">
    <text evidence="2">The sequence shown here is derived from an EMBL/GenBank/DDBJ whole genome shotgun (WGS) entry which is preliminary data.</text>
</comment>
<organism evidence="2 3">
    <name type="scientific">Gemmiger gallinarum</name>
    <dbReference type="NCBI Taxonomy" id="2779354"/>
    <lineage>
        <taxon>Bacteria</taxon>
        <taxon>Bacillati</taxon>
        <taxon>Bacillota</taxon>
        <taxon>Clostridia</taxon>
        <taxon>Eubacteriales</taxon>
        <taxon>Gemmiger</taxon>
    </lineage>
</organism>
<keyword evidence="1" id="KW-1133">Transmembrane helix</keyword>
<keyword evidence="1" id="KW-0812">Transmembrane</keyword>
<feature type="transmembrane region" description="Helical" evidence="1">
    <location>
        <begin position="200"/>
        <end position="230"/>
    </location>
</feature>
<accession>A0ABR9R4R5</accession>
<evidence type="ECO:0000256" key="1">
    <source>
        <dbReference type="SAM" id="Phobius"/>
    </source>
</evidence>
<keyword evidence="3" id="KW-1185">Reference proteome</keyword>
<feature type="transmembrane region" description="Helical" evidence="1">
    <location>
        <begin position="21"/>
        <end position="39"/>
    </location>
</feature>
<keyword evidence="1" id="KW-0472">Membrane</keyword>
<dbReference type="Proteomes" id="UP000768567">
    <property type="component" value="Unassembled WGS sequence"/>
</dbReference>
<feature type="transmembrane region" description="Helical" evidence="1">
    <location>
        <begin position="129"/>
        <end position="147"/>
    </location>
</feature>
<gene>
    <name evidence="2" type="ORF">INF35_10080</name>
</gene>
<feature type="transmembrane region" description="Helical" evidence="1">
    <location>
        <begin position="392"/>
        <end position="414"/>
    </location>
</feature>
<feature type="transmembrane region" description="Helical" evidence="1">
    <location>
        <begin position="366"/>
        <end position="385"/>
    </location>
</feature>
<evidence type="ECO:0000313" key="2">
    <source>
        <dbReference type="EMBL" id="MBE5038131.1"/>
    </source>
</evidence>
<feature type="transmembrane region" description="Helical" evidence="1">
    <location>
        <begin position="103"/>
        <end position="122"/>
    </location>
</feature>
<sequence>MDRKVWMQKKTCLFGKNLWEKLLLAVVVIYAVFLAGITVQTGSKFIGEAASYTLTTVSLVNDGNAIISQDDIAKAKEFFPEWAERYDEFKGSSYTTEQGVVPWYFATYPAVCIPAFVILKLAGAPLESAFCLTNLACFLLALAAAALEPRLRVGQRALLCLVLGIHPAIFYLSWPSAEVFQFACIAVASIWWAAGRKHPAALLIAIGGTTNPCILAIGLAMIGEYLVSIWKTTAGQLRQRAVQFIGQWKQIILYGCCYLPGLVPFAYNYSICGAINLTASHSEEWIPLNDGTLLRHLLAYFWDWNFGILPYMPLLLIVWIALVIPAVIRRRWRYLWMSGGLLATMLGYSLMANINCGMDGIARYNAWVTALMAVAVGTQAADILQNIRTRRILAGALACSAVYTGGVIAAYGGIGAPNTIHVKPTPIALKVLEYCPELYWPLDTTIEERSNLPSLLPGSGFQDENQYLRKLYINQAEGQILVDMAGAQSPDDLAWLQEQISVLGEEREIIAIPSGRHIYMARWSLSVENGYLYIVSGQVENNILVTAPGAGYPFLGEAQTLMPGSYTVTLNASCREMPAEAPAQLQVGIKGEDGYQVIAYSPLAADGTATVQFALTEKTENVSCRVYQNDGTILEITGVDVQRS</sequence>